<keyword evidence="3" id="KW-1185">Reference proteome</keyword>
<comment type="caution">
    <text evidence="2">The sequence shown here is derived from an EMBL/GenBank/DDBJ whole genome shotgun (WGS) entry which is preliminary data.</text>
</comment>
<dbReference type="PANTHER" id="PTHR31672:SF13">
    <property type="entry name" value="F-BOX PROTEIN CPR30-LIKE"/>
    <property type="match status" value="1"/>
</dbReference>
<sequence length="347" mass="40011">MANSSTNFDNLPREMVGEIMSRLPADSLMECKCLNKFWYSVIKCLIDDHEFVAKHLHHAQASPATLLVYHSLWLEDPTKEYRTYELVSELLTSTPSCYGSGNRGNARWLSEDLNLPHYLFGMEDESVYHCNGLICVIKDSMTITLGNLTLRKFYTFRTTTNSWREIDISVEIEPTGVLDYHVYLNGNCFWLIFGSTAVEVLCFNVSSEEFDTIPLPYELDAFDFDEMCTCLTVRNDSVCLLWYPEDEELESGYSILVWKLVMDNDGASEDGGYSWIKCLDIKPFKNVYIPLTFWKNDELLLRNRSERMKSYNILTRELKKTHASRTMSSSSYLGPYVKSLVSIKGKK</sequence>
<proteinExistence type="predicted"/>
<dbReference type="InterPro" id="IPR001810">
    <property type="entry name" value="F-box_dom"/>
</dbReference>
<protein>
    <recommendedName>
        <fullName evidence="1">F-box domain-containing protein</fullName>
    </recommendedName>
</protein>
<evidence type="ECO:0000313" key="2">
    <source>
        <dbReference type="EMBL" id="GMN46550.1"/>
    </source>
</evidence>
<dbReference type="PROSITE" id="PS50181">
    <property type="entry name" value="FBOX"/>
    <property type="match status" value="1"/>
</dbReference>
<dbReference type="InterPro" id="IPR017451">
    <property type="entry name" value="F-box-assoc_interact_dom"/>
</dbReference>
<name>A0AA88A6D8_FICCA</name>
<dbReference type="InterPro" id="IPR050796">
    <property type="entry name" value="SCF_F-box_component"/>
</dbReference>
<evidence type="ECO:0000313" key="3">
    <source>
        <dbReference type="Proteomes" id="UP001187192"/>
    </source>
</evidence>
<organism evidence="2 3">
    <name type="scientific">Ficus carica</name>
    <name type="common">Common fig</name>
    <dbReference type="NCBI Taxonomy" id="3494"/>
    <lineage>
        <taxon>Eukaryota</taxon>
        <taxon>Viridiplantae</taxon>
        <taxon>Streptophyta</taxon>
        <taxon>Embryophyta</taxon>
        <taxon>Tracheophyta</taxon>
        <taxon>Spermatophyta</taxon>
        <taxon>Magnoliopsida</taxon>
        <taxon>eudicotyledons</taxon>
        <taxon>Gunneridae</taxon>
        <taxon>Pentapetalae</taxon>
        <taxon>rosids</taxon>
        <taxon>fabids</taxon>
        <taxon>Rosales</taxon>
        <taxon>Moraceae</taxon>
        <taxon>Ficeae</taxon>
        <taxon>Ficus</taxon>
    </lineage>
</organism>
<dbReference type="InterPro" id="IPR036047">
    <property type="entry name" value="F-box-like_dom_sf"/>
</dbReference>
<accession>A0AA88A6D8</accession>
<dbReference type="AlphaFoldDB" id="A0AA88A6D8"/>
<dbReference type="SUPFAM" id="SSF81383">
    <property type="entry name" value="F-box domain"/>
    <property type="match status" value="1"/>
</dbReference>
<dbReference type="NCBIfam" id="TIGR01640">
    <property type="entry name" value="F_box_assoc_1"/>
    <property type="match status" value="1"/>
</dbReference>
<dbReference type="EMBL" id="BTGU01000023">
    <property type="protein sequence ID" value="GMN46550.1"/>
    <property type="molecule type" value="Genomic_DNA"/>
</dbReference>
<gene>
    <name evidence="2" type="ORF">TIFTF001_015727</name>
</gene>
<reference evidence="2" key="1">
    <citation type="submission" date="2023-07" db="EMBL/GenBank/DDBJ databases">
        <title>draft genome sequence of fig (Ficus carica).</title>
        <authorList>
            <person name="Takahashi T."/>
            <person name="Nishimura K."/>
        </authorList>
    </citation>
    <scope>NUCLEOTIDE SEQUENCE</scope>
</reference>
<feature type="domain" description="F-box" evidence="1">
    <location>
        <begin position="5"/>
        <end position="54"/>
    </location>
</feature>
<dbReference type="Pfam" id="PF00646">
    <property type="entry name" value="F-box"/>
    <property type="match status" value="1"/>
</dbReference>
<dbReference type="Proteomes" id="UP001187192">
    <property type="component" value="Unassembled WGS sequence"/>
</dbReference>
<evidence type="ECO:0000259" key="1">
    <source>
        <dbReference type="PROSITE" id="PS50181"/>
    </source>
</evidence>
<dbReference type="PANTHER" id="PTHR31672">
    <property type="entry name" value="BNACNNG10540D PROTEIN"/>
    <property type="match status" value="1"/>
</dbReference>
<dbReference type="Gene3D" id="1.20.1280.50">
    <property type="match status" value="1"/>
</dbReference>